<dbReference type="KEGG" id="bpip:BPP43_08415"/>
<evidence type="ECO:0000313" key="2">
    <source>
        <dbReference type="Proteomes" id="UP000010793"/>
    </source>
</evidence>
<organism evidence="1 2">
    <name type="scientific">Brachyspira pilosicoli P43/6/78</name>
    <dbReference type="NCBI Taxonomy" id="1042417"/>
    <lineage>
        <taxon>Bacteria</taxon>
        <taxon>Pseudomonadati</taxon>
        <taxon>Spirochaetota</taxon>
        <taxon>Spirochaetia</taxon>
        <taxon>Brachyspirales</taxon>
        <taxon>Brachyspiraceae</taxon>
        <taxon>Brachyspira</taxon>
    </lineage>
</organism>
<dbReference type="RefSeq" id="WP_015274641.1">
    <property type="nucleotide sequence ID" value="NC_019908.1"/>
</dbReference>
<dbReference type="AlphaFoldDB" id="A0A3B6VM93"/>
<sequence>MKKIILIIISLFTVSCLDDVNTIKKESLFSFYTEMKNEIINENIKWLEKNSNIEDINKIENIILKNNDSIKNMLSLNDGEYSATINYITAEANQNDRGSYIIRNTKLSPTYYYIKLIYESSKWKIESIDKLPINN</sequence>
<name>A0A3B6VM93_BRAPL</name>
<keyword evidence="2" id="KW-1185">Reference proteome</keyword>
<reference evidence="1 2" key="1">
    <citation type="journal article" date="2013" name="Genome Announc.">
        <title>Complete Genome Sequence of the Porcine Strain Brachyspira pilosicoli P43/6/78(T.).</title>
        <authorList>
            <person name="Lin C."/>
            <person name="den Bakker H.C."/>
            <person name="Suzuki H."/>
            <person name="Lefebure T."/>
            <person name="Ponnala L."/>
            <person name="Sun Q."/>
            <person name="Stanhope M.J."/>
            <person name="Wiedmann M."/>
            <person name="Duhamel G.E."/>
        </authorList>
    </citation>
    <scope>NUCLEOTIDE SEQUENCE [LARGE SCALE GENOMIC DNA]</scope>
    <source>
        <strain evidence="1 2">P43/6/78</strain>
    </source>
</reference>
<evidence type="ECO:0000313" key="1">
    <source>
        <dbReference type="EMBL" id="AGA66878.1"/>
    </source>
</evidence>
<protein>
    <recommendedName>
        <fullName evidence="3">Lipoprotein</fullName>
    </recommendedName>
</protein>
<dbReference type="Proteomes" id="UP000010793">
    <property type="component" value="Chromosome"/>
</dbReference>
<proteinExistence type="predicted"/>
<accession>A0A3B6VM93</accession>
<dbReference type="PROSITE" id="PS51257">
    <property type="entry name" value="PROKAR_LIPOPROTEIN"/>
    <property type="match status" value="1"/>
</dbReference>
<gene>
    <name evidence="1" type="ORF">BPP43_08415</name>
</gene>
<dbReference type="EMBL" id="CP002873">
    <property type="protein sequence ID" value="AGA66878.1"/>
    <property type="molecule type" value="Genomic_DNA"/>
</dbReference>
<evidence type="ECO:0008006" key="3">
    <source>
        <dbReference type="Google" id="ProtNLM"/>
    </source>
</evidence>